<dbReference type="EMBL" id="JASVDS010000008">
    <property type="protein sequence ID" value="MDL5034279.1"/>
    <property type="molecule type" value="Genomic_DNA"/>
</dbReference>
<comment type="caution">
    <text evidence="1">The sequence shown here is derived from an EMBL/GenBank/DDBJ whole genome shotgun (WGS) entry which is preliminary data.</text>
</comment>
<keyword evidence="2" id="KW-1185">Reference proteome</keyword>
<name>A0ABT7LN28_9BURK</name>
<reference evidence="1 2" key="1">
    <citation type="submission" date="2023-06" db="EMBL/GenBank/DDBJ databases">
        <title>Pelomonas sp. APW6 16S ribosomal RNA gene genome sequencing and assembly.</title>
        <authorList>
            <person name="Woo H."/>
        </authorList>
    </citation>
    <scope>NUCLEOTIDE SEQUENCE [LARGE SCALE GENOMIC DNA]</scope>
    <source>
        <strain evidence="1 2">APW6</strain>
    </source>
</reference>
<evidence type="ECO:0000313" key="2">
    <source>
        <dbReference type="Proteomes" id="UP001238603"/>
    </source>
</evidence>
<accession>A0ABT7LN28</accession>
<sequence length="142" mass="15604">MMLTSLSLGACQFVYVSDPGFQLLDSRVGDGPAAFAGFEIRSESGFFMWGEKWSSNYRGAAFHGPALARSVMVDGRPYVDFQPMPDGVEEIAKGRVMEGQRPLRVPLIDLIAVAPQSIDGNPTYVEDLLEFVAGFHRSRSLQ</sequence>
<gene>
    <name evidence="1" type="ORF">QRD43_20425</name>
</gene>
<dbReference type="Proteomes" id="UP001238603">
    <property type="component" value="Unassembled WGS sequence"/>
</dbReference>
<protein>
    <submittedName>
        <fullName evidence="1">Uncharacterized protein</fullName>
    </submittedName>
</protein>
<evidence type="ECO:0000313" key="1">
    <source>
        <dbReference type="EMBL" id="MDL5034279.1"/>
    </source>
</evidence>
<proteinExistence type="predicted"/>
<organism evidence="1 2">
    <name type="scientific">Roseateles subflavus</name>
    <dbReference type="NCBI Taxonomy" id="3053353"/>
    <lineage>
        <taxon>Bacteria</taxon>
        <taxon>Pseudomonadati</taxon>
        <taxon>Pseudomonadota</taxon>
        <taxon>Betaproteobacteria</taxon>
        <taxon>Burkholderiales</taxon>
        <taxon>Sphaerotilaceae</taxon>
        <taxon>Roseateles</taxon>
    </lineage>
</organism>
<dbReference type="RefSeq" id="WP_285984355.1">
    <property type="nucleotide sequence ID" value="NZ_JASVDS010000008.1"/>
</dbReference>